<dbReference type="PANTHER" id="PTHR22550">
    <property type="entry name" value="SPORE GERMINATION PROTEIN"/>
    <property type="match status" value="1"/>
</dbReference>
<dbReference type="PROSITE" id="PS50234">
    <property type="entry name" value="VWFA"/>
    <property type="match status" value="1"/>
</dbReference>
<dbReference type="PANTHER" id="PTHR22550:SF14">
    <property type="entry name" value="VWFA DOMAIN-CONTAINING PROTEIN"/>
    <property type="match status" value="1"/>
</dbReference>
<dbReference type="InterPro" id="IPR050768">
    <property type="entry name" value="UPF0353/GerABKA_families"/>
</dbReference>
<reference evidence="5 6" key="1">
    <citation type="submission" date="2021-08" db="EMBL/GenBank/DDBJ databases">
        <title>Novel members of of the genus Stenotrophomonas from differernt environment.</title>
        <authorList>
            <person name="Deng Y."/>
        </authorList>
    </citation>
    <scope>NUCLEOTIDE SEQUENCE [LARGE SCALE GENOMIC DNA]</scope>
    <source>
        <strain evidence="5 6">CPCC 101365</strain>
    </source>
</reference>
<evidence type="ECO:0000313" key="6">
    <source>
        <dbReference type="Proteomes" id="UP001431235"/>
    </source>
</evidence>
<feature type="domain" description="VWFA" evidence="4">
    <location>
        <begin position="93"/>
        <end position="281"/>
    </location>
</feature>
<feature type="compositionally biased region" description="Low complexity" evidence="2">
    <location>
        <begin position="417"/>
        <end position="428"/>
    </location>
</feature>
<dbReference type="SUPFAM" id="SSF48452">
    <property type="entry name" value="TPR-like"/>
    <property type="match status" value="1"/>
</dbReference>
<feature type="repeat" description="TPR" evidence="1">
    <location>
        <begin position="383"/>
        <end position="416"/>
    </location>
</feature>
<dbReference type="InterPro" id="IPR019734">
    <property type="entry name" value="TPR_rpt"/>
</dbReference>
<dbReference type="SMART" id="SM00028">
    <property type="entry name" value="TPR"/>
    <property type="match status" value="1"/>
</dbReference>
<evidence type="ECO:0000256" key="1">
    <source>
        <dbReference type="PROSITE-ProRule" id="PRU00339"/>
    </source>
</evidence>
<dbReference type="EMBL" id="JAIKTS010000001">
    <property type="protein sequence ID" value="MCL7713123.1"/>
    <property type="molecule type" value="Genomic_DNA"/>
</dbReference>
<dbReference type="SUPFAM" id="SSF53300">
    <property type="entry name" value="vWA-like"/>
    <property type="match status" value="1"/>
</dbReference>
<dbReference type="Gene3D" id="1.25.40.10">
    <property type="entry name" value="Tetratricopeptide repeat domain"/>
    <property type="match status" value="1"/>
</dbReference>
<dbReference type="Pfam" id="PF00515">
    <property type="entry name" value="TPR_1"/>
    <property type="match status" value="1"/>
</dbReference>
<evidence type="ECO:0000259" key="4">
    <source>
        <dbReference type="PROSITE" id="PS50234"/>
    </source>
</evidence>
<dbReference type="Proteomes" id="UP001431235">
    <property type="component" value="Unassembled WGS sequence"/>
</dbReference>
<dbReference type="SMART" id="SM00327">
    <property type="entry name" value="VWA"/>
    <property type="match status" value="1"/>
</dbReference>
<organism evidence="5 6">
    <name type="scientific">Stenotrophomonas mori</name>
    <dbReference type="NCBI Taxonomy" id="2871096"/>
    <lineage>
        <taxon>Bacteria</taxon>
        <taxon>Pseudomonadati</taxon>
        <taxon>Pseudomonadota</taxon>
        <taxon>Gammaproteobacteria</taxon>
        <taxon>Lysobacterales</taxon>
        <taxon>Lysobacteraceae</taxon>
        <taxon>Stenotrophomonas</taxon>
    </lineage>
</organism>
<feature type="compositionally biased region" description="Basic and acidic residues" evidence="2">
    <location>
        <begin position="518"/>
        <end position="527"/>
    </location>
</feature>
<dbReference type="InterPro" id="IPR011990">
    <property type="entry name" value="TPR-like_helical_dom_sf"/>
</dbReference>
<evidence type="ECO:0000313" key="5">
    <source>
        <dbReference type="EMBL" id="MCL7713123.1"/>
    </source>
</evidence>
<feature type="compositionally biased region" description="Low complexity" evidence="2">
    <location>
        <begin position="490"/>
        <end position="517"/>
    </location>
</feature>
<sequence length="583" mass="62003">MTAFWDSLHFMRPYWLWALLVLPAAALGARARQRRDWRRAIDPHLLAVLQVGAGRAGIWPALAAVVGLLLAVLALAGPSWRQLEQPLAVSRAPLVLVLDLSSASLAPDLAPSRLLQARAKLAALLHLRQGGEVGLVAYAGEPFTVAPLTDDAANVALFLDALEPEIMPLDGQRTDKALQWAGALLRQSGAGNGDVLLLGDHADPAAIEQAARLREAGHRVSALGLGTAQGAAYRDRDGGVAEARLDAASLQALAAAGGGGYARLSAGDEDDLRSLGVLRPAAARQQAPGGHARGWQDEGYWLLPPLMLLALLAFRPRRFVPLLALLGLCLPLAWPLPVQAAEAGGWWWRPEQRDHQRLTAGVAAYRQGDYAGAQRRFEGIDTAQGWYNLGNALARQGHYDAAIDAYDQALGRQPGMADATANRAAVEAARQRRPPPQDGDGQSGAGRQDPGAAAGQPRDPGQATAPPRQAQGGRPPPRGQEPAPTPRDGQAAAEARQEVPAAADAPAQQQADLAQRARMAEAMRRQPGEATGGAADAPSPPEAGQRERQQALDGWMQRVPDAPGDLLKAKFQLEYQRRRREQP</sequence>
<keyword evidence="3" id="KW-0472">Membrane</keyword>
<keyword evidence="6" id="KW-1185">Reference proteome</keyword>
<feature type="transmembrane region" description="Helical" evidence="3">
    <location>
        <begin position="55"/>
        <end position="76"/>
    </location>
</feature>
<accession>A0ABT0SCS6</accession>
<gene>
    <name evidence="5" type="ORF">K5L01_00420</name>
</gene>
<dbReference type="PROSITE" id="PS50005">
    <property type="entry name" value="TPR"/>
    <property type="match status" value="1"/>
</dbReference>
<comment type="caution">
    <text evidence="5">The sequence shown here is derived from an EMBL/GenBank/DDBJ whole genome shotgun (WGS) entry which is preliminary data.</text>
</comment>
<keyword evidence="1" id="KW-0802">TPR repeat</keyword>
<protein>
    <submittedName>
        <fullName evidence="5">VWA domain-containing protein</fullName>
    </submittedName>
</protein>
<dbReference type="InterPro" id="IPR036465">
    <property type="entry name" value="vWFA_dom_sf"/>
</dbReference>
<keyword evidence="3" id="KW-0812">Transmembrane</keyword>
<dbReference type="RefSeq" id="WP_250060912.1">
    <property type="nucleotide sequence ID" value="NZ_JAIKTS010000001.1"/>
</dbReference>
<dbReference type="Gene3D" id="3.40.50.410">
    <property type="entry name" value="von Willebrand factor, type A domain"/>
    <property type="match status" value="1"/>
</dbReference>
<name>A0ABT0SCS6_9GAMM</name>
<keyword evidence="3" id="KW-1133">Transmembrane helix</keyword>
<evidence type="ECO:0000256" key="2">
    <source>
        <dbReference type="SAM" id="MobiDB-lite"/>
    </source>
</evidence>
<evidence type="ECO:0000256" key="3">
    <source>
        <dbReference type="SAM" id="Phobius"/>
    </source>
</evidence>
<dbReference type="PROSITE" id="PS50293">
    <property type="entry name" value="TPR_REGION"/>
    <property type="match status" value="1"/>
</dbReference>
<dbReference type="Pfam" id="PF13519">
    <property type="entry name" value="VWA_2"/>
    <property type="match status" value="1"/>
</dbReference>
<feature type="region of interest" description="Disordered" evidence="2">
    <location>
        <begin position="414"/>
        <end position="583"/>
    </location>
</feature>
<dbReference type="InterPro" id="IPR002035">
    <property type="entry name" value="VWF_A"/>
</dbReference>
<proteinExistence type="predicted"/>
<feature type="compositionally biased region" description="Pro residues" evidence="2">
    <location>
        <begin position="474"/>
        <end position="485"/>
    </location>
</feature>